<feature type="signal peptide" evidence="1">
    <location>
        <begin position="1"/>
        <end position="23"/>
    </location>
</feature>
<name>A0A3B6NL05_WHEAT</name>
<dbReference type="Gramene" id="TraesCS6A03G0125500.1">
    <property type="protein sequence ID" value="TraesCS6A03G0125500.1.CDS"/>
    <property type="gene ID" value="TraesCS6A03G0125500"/>
</dbReference>
<evidence type="ECO:0000313" key="3">
    <source>
        <dbReference type="Proteomes" id="UP000019116"/>
    </source>
</evidence>
<dbReference type="Proteomes" id="UP000019116">
    <property type="component" value="Chromosome 6A"/>
</dbReference>
<dbReference type="STRING" id="4565.A0A3B6NL05"/>
<dbReference type="PANTHER" id="PTHR34591:SF47">
    <property type="entry name" value="F-BOX DOMAIN-CONTAINING PROTEIN"/>
    <property type="match status" value="1"/>
</dbReference>
<protein>
    <recommendedName>
        <fullName evidence="4">F-box associated domain-containing protein</fullName>
    </recommendedName>
</protein>
<dbReference type="Gramene" id="TraesPARA_EIv1.0_1900990.1">
    <property type="protein sequence ID" value="TraesPARA_EIv1.0_1900990.1.CDS"/>
    <property type="gene ID" value="TraesPARA_EIv1.0_1900990"/>
</dbReference>
<evidence type="ECO:0008006" key="4">
    <source>
        <dbReference type="Google" id="ProtNLM"/>
    </source>
</evidence>
<dbReference type="Gramene" id="TraesLDM6A03G03255200.1">
    <property type="protein sequence ID" value="TraesLDM6A03G03255200.1"/>
    <property type="gene ID" value="TraesLDM6A03G03255200"/>
</dbReference>
<dbReference type="OrthoDB" id="641320at2759"/>
<accession>A0A3B6NL05</accession>
<dbReference type="Gramene" id="TraesJUL6A03G03278130.1">
    <property type="protein sequence ID" value="TraesJUL6A03G03278130.1"/>
    <property type="gene ID" value="TraesJUL6A03G03278130"/>
</dbReference>
<feature type="chain" id="PRO_5043178386" description="F-box associated domain-containing protein" evidence="1">
    <location>
        <begin position="24"/>
        <end position="473"/>
    </location>
</feature>
<keyword evidence="1" id="KW-0732">Signal</keyword>
<dbReference type="Gramene" id="TraesARI6A03G03207250.1">
    <property type="protein sequence ID" value="TraesARI6A03G03207250.1"/>
    <property type="gene ID" value="TraesARI6A03G03207250"/>
</dbReference>
<reference evidence="2" key="2">
    <citation type="submission" date="2018-10" db="UniProtKB">
        <authorList>
            <consortium name="EnsemblPlants"/>
        </authorList>
    </citation>
    <scope>IDENTIFICATION</scope>
</reference>
<dbReference type="Gramene" id="TraesCAD_scaffold_064733_01G000100.1">
    <property type="protein sequence ID" value="TraesCAD_scaffold_064733_01G000100.1"/>
    <property type="gene ID" value="TraesCAD_scaffold_064733_01G000100"/>
</dbReference>
<dbReference type="Gramene" id="TraesMAC6A03G03250980.1">
    <property type="protein sequence ID" value="TraesMAC6A03G03250980.1"/>
    <property type="gene ID" value="TraesMAC6A03G03250980"/>
</dbReference>
<dbReference type="Gramene" id="TraesCS6A02G055800.1">
    <property type="protein sequence ID" value="TraesCS6A02G055800.1"/>
    <property type="gene ID" value="TraesCS6A02G055800"/>
</dbReference>
<dbReference type="AlphaFoldDB" id="A0A3B6NL05"/>
<organism evidence="2">
    <name type="scientific">Triticum aestivum</name>
    <name type="common">Wheat</name>
    <dbReference type="NCBI Taxonomy" id="4565"/>
    <lineage>
        <taxon>Eukaryota</taxon>
        <taxon>Viridiplantae</taxon>
        <taxon>Streptophyta</taxon>
        <taxon>Embryophyta</taxon>
        <taxon>Tracheophyta</taxon>
        <taxon>Spermatophyta</taxon>
        <taxon>Magnoliopsida</taxon>
        <taxon>Liliopsida</taxon>
        <taxon>Poales</taxon>
        <taxon>Poaceae</taxon>
        <taxon>BOP clade</taxon>
        <taxon>Pooideae</taxon>
        <taxon>Triticodae</taxon>
        <taxon>Triticeae</taxon>
        <taxon>Triticinae</taxon>
        <taxon>Triticum</taxon>
    </lineage>
</organism>
<dbReference type="EnsemblPlants" id="TraesCS6A02G055800.1">
    <property type="protein sequence ID" value="TraesCS6A02G055800.1"/>
    <property type="gene ID" value="TraesCS6A02G055800"/>
</dbReference>
<reference evidence="2" key="1">
    <citation type="submission" date="2018-08" db="EMBL/GenBank/DDBJ databases">
        <authorList>
            <person name="Rossello M."/>
        </authorList>
    </citation>
    <scope>NUCLEOTIDE SEQUENCE [LARGE SCALE GENOMIC DNA]</scope>
    <source>
        <strain evidence="2">cv. Chinese Spring</strain>
    </source>
</reference>
<keyword evidence="3" id="KW-1185">Reference proteome</keyword>
<dbReference type="Gramene" id="TraesCLE_scaffold_119441_01G000100.1">
    <property type="protein sequence ID" value="TraesCLE_scaffold_119441_01G000100.1"/>
    <property type="gene ID" value="TraesCLE_scaffold_119441_01G000100"/>
</dbReference>
<evidence type="ECO:0000313" key="2">
    <source>
        <dbReference type="EnsemblPlants" id="TraesCS6A02G055800.1"/>
    </source>
</evidence>
<dbReference type="PANTHER" id="PTHR34591">
    <property type="entry name" value="OS03G0653100 PROTEIN-RELATED"/>
    <property type="match status" value="1"/>
</dbReference>
<proteinExistence type="predicted"/>
<sequence length="473" mass="54220">MAMATKAARVLRCLPAWSAALSAARPCVVGKASWLAPNTIRRFLTTNKVHGLFINYIDYCRPHLFARPSSNSMIDAMLDFLPDDDKERRRWWWSVLDHSNGLLLCDMGTPELCVCNPATRQWTFIPWAWRRVGGIYLAFDPAVSPHYEVLVIPAVPEPEKPAKRVIGKGSEEKPLLDPLFADEDNDTRRLMESEWPPTPWRLNMFSSRTGQWEERDFIRQGEPAGTIGDMLVDQAEPSGMGPRQRYAVYYQGALYVHCRGFFVLRLSLSDSTYQVIKTPSYGENGVFVKPYLGRSEKGVYFGVIEESQLHVWILSELSEQQMGWVLKYQHDLAHYAQHVGKYDRQMDAHWMVRDVLDTDHEDGDVAAITLPKERFDWDSDNDDFFTIKLDADEYPKHFDILGLHPYKEVVYLTTVFDVVGYHLNTSKVQYLGNSRPSPKSYYYGHSNGIFEAFVYTPCMVGEVIEGNIDQTSS</sequence>
<evidence type="ECO:0000256" key="1">
    <source>
        <dbReference type="SAM" id="SignalP"/>
    </source>
</evidence>